<organism evidence="2 3">
    <name type="scientific">Micromonospora craterilacus</name>
    <dbReference type="NCBI Taxonomy" id="1655439"/>
    <lineage>
        <taxon>Bacteria</taxon>
        <taxon>Bacillati</taxon>
        <taxon>Actinomycetota</taxon>
        <taxon>Actinomycetes</taxon>
        <taxon>Micromonosporales</taxon>
        <taxon>Micromonosporaceae</taxon>
        <taxon>Micromonospora</taxon>
    </lineage>
</organism>
<keyword evidence="1" id="KW-0472">Membrane</keyword>
<feature type="transmembrane region" description="Helical" evidence="1">
    <location>
        <begin position="253"/>
        <end position="271"/>
    </location>
</feature>
<keyword evidence="1" id="KW-0812">Transmembrane</keyword>
<dbReference type="Proteomes" id="UP000248924">
    <property type="component" value="Unassembled WGS sequence"/>
</dbReference>
<feature type="transmembrane region" description="Helical" evidence="1">
    <location>
        <begin position="129"/>
        <end position="149"/>
    </location>
</feature>
<dbReference type="AlphaFoldDB" id="A0A2W2F4Q0"/>
<keyword evidence="1" id="KW-1133">Transmembrane helix</keyword>
<accession>A0A2W2F4Q0</accession>
<feature type="transmembrane region" description="Helical" evidence="1">
    <location>
        <begin position="71"/>
        <end position="91"/>
    </location>
</feature>
<evidence type="ECO:0000313" key="3">
    <source>
        <dbReference type="Proteomes" id="UP000248924"/>
    </source>
</evidence>
<dbReference type="EMBL" id="POTY01000047">
    <property type="protein sequence ID" value="PZG20028.1"/>
    <property type="molecule type" value="Genomic_DNA"/>
</dbReference>
<name>A0A2W2F4Q0_9ACTN</name>
<evidence type="ECO:0008006" key="4">
    <source>
        <dbReference type="Google" id="ProtNLM"/>
    </source>
</evidence>
<feature type="transmembrane region" description="Helical" evidence="1">
    <location>
        <begin position="100"/>
        <end position="117"/>
    </location>
</feature>
<dbReference type="NCBIfam" id="NF038012">
    <property type="entry name" value="DMT_1"/>
    <property type="match status" value="1"/>
</dbReference>
<gene>
    <name evidence="2" type="ORF">C1I95_10335</name>
</gene>
<dbReference type="OrthoDB" id="4229124at2"/>
<dbReference type="RefSeq" id="WP_111213575.1">
    <property type="nucleotide sequence ID" value="NZ_POTY01000047.1"/>
</dbReference>
<dbReference type="PANTHER" id="PTHR40761:SF1">
    <property type="entry name" value="CONSERVED INTEGRAL MEMBRANE ALANINE VALINE AND LEUCINE RICH PROTEIN-RELATED"/>
    <property type="match status" value="1"/>
</dbReference>
<keyword evidence="3" id="KW-1185">Reference proteome</keyword>
<feature type="transmembrane region" description="Helical" evidence="1">
    <location>
        <begin position="156"/>
        <end position="176"/>
    </location>
</feature>
<feature type="transmembrane region" description="Helical" evidence="1">
    <location>
        <begin position="191"/>
        <end position="209"/>
    </location>
</feature>
<reference evidence="2 3" key="1">
    <citation type="submission" date="2018-01" db="EMBL/GenBank/DDBJ databases">
        <title>Draft genome sequence of Jishengella sp. NA12.</title>
        <authorList>
            <person name="Sahin N."/>
            <person name="Ay H."/>
            <person name="Saygin H."/>
        </authorList>
    </citation>
    <scope>NUCLEOTIDE SEQUENCE [LARGE SCALE GENOMIC DNA]</scope>
    <source>
        <strain evidence="2 3">NA12</strain>
    </source>
</reference>
<feature type="transmembrane region" description="Helical" evidence="1">
    <location>
        <begin position="221"/>
        <end position="241"/>
    </location>
</feature>
<protein>
    <recommendedName>
        <fullName evidence="4">Multidrug DMT transporter permease</fullName>
    </recommendedName>
</protein>
<evidence type="ECO:0000256" key="1">
    <source>
        <dbReference type="SAM" id="Phobius"/>
    </source>
</evidence>
<comment type="caution">
    <text evidence="2">The sequence shown here is derived from an EMBL/GenBank/DDBJ whole genome shotgun (WGS) entry which is preliminary data.</text>
</comment>
<evidence type="ECO:0000313" key="2">
    <source>
        <dbReference type="EMBL" id="PZG20028.1"/>
    </source>
</evidence>
<proteinExistence type="predicted"/>
<sequence length="277" mass="28399">MILVALAAALCFALSSALHQKAAKQQPQRAALDPRLLLRLARSRLWLSGWIPDSAGVALQVVALRLGPLAVVQPVMASGLFMAVLIEAALIRRRVAGRDLIAVAVGVVGLTAFLVLADVRAGVRSPAPTAWTGAAVCAALIVAACVLIAHRLVDTARGAVLGVASGVAYSLAAALAKDATDRFHGNLLETVVSWLFLALLAAAAVGLLLNQSAFQHGRLAAPLTALTLTDPIASIVIGITVFQETLTVTPGRIVGLVLASATVAAGVWLAGTASERN</sequence>
<dbReference type="PANTHER" id="PTHR40761">
    <property type="entry name" value="CONSERVED INTEGRAL MEMBRANE ALANINE VALINE AND LEUCINE RICH PROTEIN-RELATED"/>
    <property type="match status" value="1"/>
</dbReference>